<dbReference type="Pfam" id="PF19045">
    <property type="entry name" value="Ligase_CoA_2"/>
    <property type="match status" value="1"/>
</dbReference>
<dbReference type="STRING" id="211460.YH63_18825"/>
<evidence type="ECO:0000256" key="1">
    <source>
        <dbReference type="ARBA" id="ARBA00022532"/>
    </source>
</evidence>
<dbReference type="Gene3D" id="3.30.470.20">
    <property type="entry name" value="ATP-grasp fold, B domain"/>
    <property type="match status" value="1"/>
</dbReference>
<keyword evidence="4" id="KW-0067">ATP-binding</keyword>
<dbReference type="InterPro" id="IPR043938">
    <property type="entry name" value="Ligase_CoA_dom"/>
</dbReference>
<evidence type="ECO:0000256" key="3">
    <source>
        <dbReference type="ARBA" id="ARBA00022741"/>
    </source>
</evidence>
<dbReference type="GO" id="GO:0016747">
    <property type="term" value="F:acyltransferase activity, transferring groups other than amino-acyl groups"/>
    <property type="evidence" value="ECO:0007669"/>
    <property type="project" value="InterPro"/>
</dbReference>
<dbReference type="InterPro" id="IPR051538">
    <property type="entry name" value="Acyl-CoA_Synth/Transferase"/>
</dbReference>
<dbReference type="InterPro" id="IPR016181">
    <property type="entry name" value="Acyl_CoA_acyltransferase"/>
</dbReference>
<dbReference type="SUPFAM" id="SSF52210">
    <property type="entry name" value="Succinyl-CoA synthetase domains"/>
    <property type="match status" value="2"/>
</dbReference>
<dbReference type="InterPro" id="IPR000182">
    <property type="entry name" value="GNAT_dom"/>
</dbReference>
<dbReference type="OrthoDB" id="9807426at2"/>
<proteinExistence type="predicted"/>
<protein>
    <submittedName>
        <fullName evidence="6">Bifunctional acetate--CoA ligase family protein/GNAT family N-acetyltransferase</fullName>
    </submittedName>
</protein>
<dbReference type="InterPro" id="IPR003781">
    <property type="entry name" value="CoA-bd"/>
</dbReference>
<dbReference type="PROSITE" id="PS51186">
    <property type="entry name" value="GNAT"/>
    <property type="match status" value="1"/>
</dbReference>
<keyword evidence="7" id="KW-1185">Reference proteome</keyword>
<evidence type="ECO:0000256" key="2">
    <source>
        <dbReference type="ARBA" id="ARBA00022598"/>
    </source>
</evidence>
<dbReference type="Gene3D" id="3.40.630.30">
    <property type="match status" value="1"/>
</dbReference>
<dbReference type="Pfam" id="PF13380">
    <property type="entry name" value="CoA_binding_2"/>
    <property type="match status" value="1"/>
</dbReference>
<dbReference type="GO" id="GO:0043758">
    <property type="term" value="F:acetate-CoA ligase (ADP-forming) activity"/>
    <property type="evidence" value="ECO:0007669"/>
    <property type="project" value="InterPro"/>
</dbReference>
<organism evidence="6 7">
    <name type="scientific">Afipia massiliensis</name>
    <dbReference type="NCBI Taxonomy" id="211460"/>
    <lineage>
        <taxon>Bacteria</taxon>
        <taxon>Pseudomonadati</taxon>
        <taxon>Pseudomonadota</taxon>
        <taxon>Alphaproteobacteria</taxon>
        <taxon>Hyphomicrobiales</taxon>
        <taxon>Nitrobacteraceae</taxon>
        <taxon>Afipia</taxon>
    </lineage>
</organism>
<dbReference type="GO" id="GO:0006099">
    <property type="term" value="P:tricarboxylic acid cycle"/>
    <property type="evidence" value="ECO:0007669"/>
    <property type="project" value="UniProtKB-KW"/>
</dbReference>
<evidence type="ECO:0000313" key="7">
    <source>
        <dbReference type="Proteomes" id="UP000034832"/>
    </source>
</evidence>
<dbReference type="AlphaFoldDB" id="A0A4U6BKL3"/>
<keyword evidence="3" id="KW-0547">Nucleotide-binding</keyword>
<dbReference type="InterPro" id="IPR013815">
    <property type="entry name" value="ATP_grasp_subdomain_1"/>
</dbReference>
<keyword evidence="2 6" id="KW-0436">Ligase</keyword>
<dbReference type="Gene3D" id="3.40.50.720">
    <property type="entry name" value="NAD(P)-binding Rossmann-like Domain"/>
    <property type="match status" value="1"/>
</dbReference>
<dbReference type="Gene3D" id="3.30.1490.20">
    <property type="entry name" value="ATP-grasp fold, A domain"/>
    <property type="match status" value="1"/>
</dbReference>
<gene>
    <name evidence="6" type="ORF">YH63_000025</name>
</gene>
<dbReference type="InterPro" id="IPR036291">
    <property type="entry name" value="NAD(P)-bd_dom_sf"/>
</dbReference>
<feature type="domain" description="N-acetyltransferase" evidence="5">
    <location>
        <begin position="742"/>
        <end position="896"/>
    </location>
</feature>
<dbReference type="GO" id="GO:0005524">
    <property type="term" value="F:ATP binding"/>
    <property type="evidence" value="ECO:0007669"/>
    <property type="project" value="UniProtKB-KW"/>
</dbReference>
<dbReference type="SUPFAM" id="SSF56059">
    <property type="entry name" value="Glutathione synthetase ATP-binding domain-like"/>
    <property type="match status" value="1"/>
</dbReference>
<dbReference type="InterPro" id="IPR016102">
    <property type="entry name" value="Succinyl-CoA_synth-like"/>
</dbReference>
<evidence type="ECO:0000313" key="6">
    <source>
        <dbReference type="EMBL" id="TKT69935.1"/>
    </source>
</evidence>
<reference evidence="6" key="1">
    <citation type="submission" date="2019-04" db="EMBL/GenBank/DDBJ databases">
        <title>Whole genome sequencing of cave bacteria.</title>
        <authorList>
            <person name="Gan H.M."/>
            <person name="Barton H."/>
            <person name="Savka M.A."/>
        </authorList>
    </citation>
    <scope>NUCLEOTIDE SEQUENCE [LARGE SCALE GENOMIC DNA]</scope>
    <source>
        <strain evidence="6">LC387</strain>
    </source>
</reference>
<dbReference type="SUPFAM" id="SSF51735">
    <property type="entry name" value="NAD(P)-binding Rossmann-fold domains"/>
    <property type="match status" value="1"/>
</dbReference>
<dbReference type="SMART" id="SM00881">
    <property type="entry name" value="CoA_binding"/>
    <property type="match status" value="1"/>
</dbReference>
<dbReference type="PANTHER" id="PTHR43334:SF1">
    <property type="entry name" value="3-HYDROXYPROPIONATE--COA LIGASE [ADP-FORMING]"/>
    <property type="match status" value="1"/>
</dbReference>
<dbReference type="InterPro" id="IPR032875">
    <property type="entry name" value="Succ_CoA_lig_flav_dom"/>
</dbReference>
<dbReference type="EMBL" id="LBIA02000001">
    <property type="protein sequence ID" value="TKT69935.1"/>
    <property type="molecule type" value="Genomic_DNA"/>
</dbReference>
<dbReference type="Gene3D" id="3.40.50.261">
    <property type="entry name" value="Succinyl-CoA synthetase domains"/>
    <property type="match status" value="2"/>
</dbReference>
<comment type="caution">
    <text evidence="6">The sequence shown here is derived from an EMBL/GenBank/DDBJ whole genome shotgun (WGS) entry which is preliminary data.</text>
</comment>
<dbReference type="PANTHER" id="PTHR43334">
    <property type="entry name" value="ACETATE--COA LIGASE [ADP-FORMING]"/>
    <property type="match status" value="1"/>
</dbReference>
<evidence type="ECO:0000259" key="5">
    <source>
        <dbReference type="PROSITE" id="PS51186"/>
    </source>
</evidence>
<evidence type="ECO:0000256" key="4">
    <source>
        <dbReference type="ARBA" id="ARBA00022840"/>
    </source>
</evidence>
<name>A0A4U6BKL3_9BRAD</name>
<sequence length="900" mass="96338">MSTYRLDHLFAPRSIALIGGSPKHASVGGSTLRNLLGGGFSGPIHIVNRKYAEIEGIKTLRDIKDIPGTPDLTIISTPPSAIPGVVKRAGARGFPAAMVLSAGLGLGTGSYTEAIAQTARTTGLRLIGPSLGVLVPRMKLNASFASRLPQDGDLALISQSGAISTTLVEWAANRNVGFSAIVSMGENLDVDFADLLDYFALDSDTRAILLYVESISDVRKFMSAARAAARVKPVVVIKSGRHTQGARAAATHTGALAGSDAVYDAAFRRAGLLRVLDLDELFSAAETLGHLQSSHGHRLAIVTNGGGLGVLAVDRLIDLGGELAGLSEDVKKGLDKVLPERWSSANPVDILGDADGERYAKACELVLGDTANNAVLIMNAPNTLAPPVESAQAVVAAVEKYRAETYSRKPVFAAWVGDSGASSTVFGEAGIPHFSSEADAVRGFMHIVRYREGLDVAMQTPPSLPEDFAPDVAAGRAIVQNALQDKRGWLNPIEITELFAAYAIPIASATLARDPDQAARAATAILAAGNTVVVKISSPDILNKSDVGGVRLNLTSERAVHAATEEILQRAAKMRPKARIDGVTIHPMILRPRARELIAGLADDPSFGPVVVFGRGGTAVEVINDKALALPPLDLNLARDLIARTRVSRILKSYRDVPAADEGAVALLLVKIAQMAADLPEIRELDINPLLADKDGVIAADAQVSIAPLSDAIRGSGHYRFAIRPYPKEWERHITLKDGKHIFVRPVRPEDEHLYPEFFSHVSQEDIRLRFFSAMKELTHPFIARLTQLDYARAMAFVAIEETTGKMLGVVRLHTDADFASSEFAVLVRSDLKGVGLGLLFMKMIIEYGQAEGVRAIRGQVLSRNNRMLDMCQRLGFEVRPDPQNSDISLVVLPLGTQAK</sequence>
<dbReference type="Proteomes" id="UP000034832">
    <property type="component" value="Unassembled WGS sequence"/>
</dbReference>
<dbReference type="RefSeq" id="WP_046829385.1">
    <property type="nucleotide sequence ID" value="NZ_LBIA02000001.1"/>
</dbReference>
<dbReference type="Pfam" id="PF13549">
    <property type="entry name" value="ATP-grasp_5"/>
    <property type="match status" value="1"/>
</dbReference>
<accession>A0A4U6BKL3</accession>
<dbReference type="Pfam" id="PF13607">
    <property type="entry name" value="Succ_CoA_lig"/>
    <property type="match status" value="1"/>
</dbReference>
<dbReference type="Pfam" id="PF13302">
    <property type="entry name" value="Acetyltransf_3"/>
    <property type="match status" value="1"/>
</dbReference>
<dbReference type="SUPFAM" id="SSF55729">
    <property type="entry name" value="Acyl-CoA N-acyltransferases (Nat)"/>
    <property type="match status" value="1"/>
</dbReference>
<keyword evidence="1" id="KW-0816">Tricarboxylic acid cycle</keyword>